<comment type="similarity">
    <text evidence="2 9">Belongs to the zinc-containing alcohol dehydrogenase family.</text>
</comment>
<dbReference type="Gene3D" id="3.40.50.720">
    <property type="entry name" value="NAD(P)-binding Rossmann-like Domain"/>
    <property type="match status" value="1"/>
</dbReference>
<evidence type="ECO:0000256" key="5">
    <source>
        <dbReference type="ARBA" id="ARBA00023002"/>
    </source>
</evidence>
<evidence type="ECO:0000256" key="3">
    <source>
        <dbReference type="ARBA" id="ARBA00022723"/>
    </source>
</evidence>
<dbReference type="CDD" id="cd05285">
    <property type="entry name" value="sorbitol_DH"/>
    <property type="match status" value="1"/>
</dbReference>
<dbReference type="EMBL" id="JBGFUD010012460">
    <property type="protein sequence ID" value="MFH4983477.1"/>
    <property type="molecule type" value="Genomic_DNA"/>
</dbReference>
<gene>
    <name evidence="11" type="ORF">AB6A40_010186</name>
</gene>
<feature type="domain" description="Enoyl reductase (ER)" evidence="10">
    <location>
        <begin position="14"/>
        <end position="344"/>
    </location>
</feature>
<evidence type="ECO:0000256" key="4">
    <source>
        <dbReference type="ARBA" id="ARBA00022833"/>
    </source>
</evidence>
<dbReference type="SUPFAM" id="SSF51735">
    <property type="entry name" value="NAD(P)-binding Rossmann-fold domains"/>
    <property type="match status" value="1"/>
</dbReference>
<dbReference type="InterPro" id="IPR020843">
    <property type="entry name" value="ER"/>
</dbReference>
<dbReference type="Gene3D" id="3.90.180.10">
    <property type="entry name" value="Medium-chain alcohol dehydrogenases, catalytic domain"/>
    <property type="match status" value="1"/>
</dbReference>
<evidence type="ECO:0000256" key="6">
    <source>
        <dbReference type="ARBA" id="ARBA00023027"/>
    </source>
</evidence>
<evidence type="ECO:0000256" key="9">
    <source>
        <dbReference type="RuleBase" id="RU361277"/>
    </source>
</evidence>
<dbReference type="AlphaFoldDB" id="A0ABD6F204"/>
<dbReference type="PANTHER" id="PTHR43161:SF9">
    <property type="entry name" value="SORBITOL DEHYDROGENASE"/>
    <property type="match status" value="1"/>
</dbReference>
<comment type="caution">
    <text evidence="11">The sequence shown here is derived from an EMBL/GenBank/DDBJ whole genome shotgun (WGS) entry which is preliminary data.</text>
</comment>
<evidence type="ECO:0000313" key="12">
    <source>
        <dbReference type="Proteomes" id="UP001608902"/>
    </source>
</evidence>
<dbReference type="PROSITE" id="PS00059">
    <property type="entry name" value="ADH_ZINC"/>
    <property type="match status" value="1"/>
</dbReference>
<reference evidence="11 12" key="1">
    <citation type="submission" date="2024-08" db="EMBL/GenBank/DDBJ databases">
        <title>Gnathostoma spinigerum genome.</title>
        <authorList>
            <person name="Gonzalez-Bertolin B."/>
            <person name="Monzon S."/>
            <person name="Zaballos A."/>
            <person name="Jimenez P."/>
            <person name="Dekumyoy P."/>
            <person name="Varona S."/>
            <person name="Cuesta I."/>
            <person name="Sumanam S."/>
            <person name="Adisakwattana P."/>
            <person name="Gasser R.B."/>
            <person name="Hernandez-Gonzalez A."/>
            <person name="Young N.D."/>
            <person name="Perteguer M.J."/>
        </authorList>
    </citation>
    <scope>NUCLEOTIDE SEQUENCE [LARGE SCALE GENOMIC DNA]</scope>
    <source>
        <strain evidence="11">AL3</strain>
        <tissue evidence="11">Liver</tissue>
    </source>
</reference>
<dbReference type="PANTHER" id="PTHR43161">
    <property type="entry name" value="SORBITOL DEHYDROGENASE"/>
    <property type="match status" value="1"/>
</dbReference>
<dbReference type="InterPro" id="IPR002328">
    <property type="entry name" value="ADH_Zn_CS"/>
</dbReference>
<dbReference type="GO" id="GO:0016491">
    <property type="term" value="F:oxidoreductase activity"/>
    <property type="evidence" value="ECO:0007669"/>
    <property type="project" value="UniProtKB-KW"/>
</dbReference>
<keyword evidence="6" id="KW-0520">NAD</keyword>
<dbReference type="FunFam" id="3.40.50.720:FF:000068">
    <property type="entry name" value="Sorbitol dehydrogenase"/>
    <property type="match status" value="1"/>
</dbReference>
<dbReference type="InterPro" id="IPR013154">
    <property type="entry name" value="ADH-like_N"/>
</dbReference>
<proteinExistence type="inferred from homology"/>
<evidence type="ECO:0000256" key="1">
    <source>
        <dbReference type="ARBA" id="ARBA00001947"/>
    </source>
</evidence>
<sequence>MKQNNLSAVLYGKGDLRMVDRPTPSPGPQQLLIRVHTVGICGSDVHYWTHGAIGPFVVHEPMVLGHETSGTVAAVGSAVKGFKVGDRVAVEPGIPCRICRFCKEGRYNLCPEMQFYATPPVHGSLARFVVHDSDFCFRLPDNVTMEEAALLEPLNVAVHACRRAHLTAGQNILVLGAGPIGLLTVLVAKAMGAAKLVITDLLDARLKLAEELGADKALNVSGMKLVDVLAEIEKFLGEKPEVAIECTGAATAIETGIEGVMSGGVVVLVGLGSDRIELPIVNATVREVDLRGVFRYVNCYRTALNMVASGVINLKKVTRAHYTLEQSKEAFERFLKGDVVKVFIHCDETP</sequence>
<protein>
    <recommendedName>
        <fullName evidence="7">Sorbitol dehydrogenase</fullName>
    </recommendedName>
    <alternativeName>
        <fullName evidence="8">Polyol dehydrogenase</fullName>
    </alternativeName>
</protein>
<keyword evidence="4 9" id="KW-0862">Zinc</keyword>
<dbReference type="InterPro" id="IPR011032">
    <property type="entry name" value="GroES-like_sf"/>
</dbReference>
<evidence type="ECO:0000256" key="8">
    <source>
        <dbReference type="ARBA" id="ARBA00032485"/>
    </source>
</evidence>
<dbReference type="InterPro" id="IPR045306">
    <property type="entry name" value="SDH-like"/>
</dbReference>
<evidence type="ECO:0000256" key="2">
    <source>
        <dbReference type="ARBA" id="ARBA00008072"/>
    </source>
</evidence>
<dbReference type="InterPro" id="IPR036291">
    <property type="entry name" value="NAD(P)-bd_dom_sf"/>
</dbReference>
<accession>A0ABD6F204</accession>
<keyword evidence="5" id="KW-0560">Oxidoreductase</keyword>
<dbReference type="Pfam" id="PF00107">
    <property type="entry name" value="ADH_zinc_N"/>
    <property type="match status" value="1"/>
</dbReference>
<dbReference type="InterPro" id="IPR013149">
    <property type="entry name" value="ADH-like_C"/>
</dbReference>
<dbReference type="SUPFAM" id="SSF50129">
    <property type="entry name" value="GroES-like"/>
    <property type="match status" value="1"/>
</dbReference>
<keyword evidence="12" id="KW-1185">Reference proteome</keyword>
<keyword evidence="3 9" id="KW-0479">Metal-binding</keyword>
<dbReference type="SMART" id="SM00829">
    <property type="entry name" value="PKS_ER"/>
    <property type="match status" value="1"/>
</dbReference>
<evidence type="ECO:0000256" key="7">
    <source>
        <dbReference type="ARBA" id="ARBA00026132"/>
    </source>
</evidence>
<evidence type="ECO:0000313" key="11">
    <source>
        <dbReference type="EMBL" id="MFH4983477.1"/>
    </source>
</evidence>
<evidence type="ECO:0000259" key="10">
    <source>
        <dbReference type="SMART" id="SM00829"/>
    </source>
</evidence>
<organism evidence="11 12">
    <name type="scientific">Gnathostoma spinigerum</name>
    <dbReference type="NCBI Taxonomy" id="75299"/>
    <lineage>
        <taxon>Eukaryota</taxon>
        <taxon>Metazoa</taxon>
        <taxon>Ecdysozoa</taxon>
        <taxon>Nematoda</taxon>
        <taxon>Chromadorea</taxon>
        <taxon>Rhabditida</taxon>
        <taxon>Spirurina</taxon>
        <taxon>Gnathostomatomorpha</taxon>
        <taxon>Gnathostomatoidea</taxon>
        <taxon>Gnathostomatidae</taxon>
        <taxon>Gnathostoma</taxon>
    </lineage>
</organism>
<dbReference type="GO" id="GO:0046872">
    <property type="term" value="F:metal ion binding"/>
    <property type="evidence" value="ECO:0007669"/>
    <property type="project" value="UniProtKB-KW"/>
</dbReference>
<dbReference type="Pfam" id="PF08240">
    <property type="entry name" value="ADH_N"/>
    <property type="match status" value="1"/>
</dbReference>
<dbReference type="Proteomes" id="UP001608902">
    <property type="component" value="Unassembled WGS sequence"/>
</dbReference>
<comment type="cofactor">
    <cofactor evidence="1 9">
        <name>Zn(2+)</name>
        <dbReference type="ChEBI" id="CHEBI:29105"/>
    </cofactor>
</comment>
<name>A0ABD6F204_9BILA</name>